<organism evidence="2 3">
    <name type="scientific">Oribacterium sinus F0268</name>
    <dbReference type="NCBI Taxonomy" id="585501"/>
    <lineage>
        <taxon>Bacteria</taxon>
        <taxon>Bacillati</taxon>
        <taxon>Bacillota</taxon>
        <taxon>Clostridia</taxon>
        <taxon>Lachnospirales</taxon>
        <taxon>Lachnospiraceae</taxon>
        <taxon>Oribacterium</taxon>
    </lineage>
</organism>
<evidence type="ECO:0000313" key="3">
    <source>
        <dbReference type="Proteomes" id="UP000004121"/>
    </source>
</evidence>
<dbReference type="eggNOG" id="ENOG50324R6">
    <property type="taxonomic scope" value="Bacteria"/>
</dbReference>
<dbReference type="EMBL" id="ACKX01000197">
    <property type="protein sequence ID" value="EEJ50717.1"/>
    <property type="molecule type" value="Genomic_DNA"/>
</dbReference>
<evidence type="ECO:0000313" key="2">
    <source>
        <dbReference type="EMBL" id="EEJ50717.1"/>
    </source>
</evidence>
<dbReference type="AlphaFoldDB" id="C2KZX5"/>
<name>C2KZX5_9FIRM</name>
<feature type="region of interest" description="Disordered" evidence="1">
    <location>
        <begin position="1"/>
        <end position="26"/>
    </location>
</feature>
<gene>
    <name evidence="2" type="ORF">HMPREF6123_2044</name>
</gene>
<dbReference type="InParanoid" id="C2KZX5"/>
<keyword evidence="3" id="KW-1185">Reference proteome</keyword>
<accession>C2KZX5</accession>
<dbReference type="STRING" id="585501.HMPREF6123_2044"/>
<proteinExistence type="predicted"/>
<evidence type="ECO:0000256" key="1">
    <source>
        <dbReference type="SAM" id="MobiDB-lite"/>
    </source>
</evidence>
<dbReference type="Proteomes" id="UP000004121">
    <property type="component" value="Unassembled WGS sequence"/>
</dbReference>
<sequence>MADAGVDVPALKEKLGGQGSYKESAKECGFHEDGADTIRKVGKK</sequence>
<comment type="caution">
    <text evidence="2">The sequence shown here is derived from an EMBL/GenBank/DDBJ whole genome shotgun (WGS) entry which is preliminary data.</text>
</comment>
<protein>
    <submittedName>
        <fullName evidence="2">Uncharacterized protein</fullName>
    </submittedName>
</protein>
<dbReference type="HOGENOM" id="CLU_3219397_0_0_9"/>
<reference evidence="2 3" key="1">
    <citation type="submission" date="2009-04" db="EMBL/GenBank/DDBJ databases">
        <authorList>
            <person name="Qin X."/>
            <person name="Bachman B."/>
            <person name="Battles P."/>
            <person name="Bell A."/>
            <person name="Bess C."/>
            <person name="Bickham C."/>
            <person name="Chaboub L."/>
            <person name="Chen D."/>
            <person name="Coyle M."/>
            <person name="Deiros D.R."/>
            <person name="Dinh H."/>
            <person name="Forbes L."/>
            <person name="Fowler G."/>
            <person name="Francisco L."/>
            <person name="Fu Q."/>
            <person name="Gubbala S."/>
            <person name="Hale W."/>
            <person name="Han Y."/>
            <person name="Hemphill L."/>
            <person name="Highlander S.K."/>
            <person name="Hirani K."/>
            <person name="Hogues M."/>
            <person name="Jackson L."/>
            <person name="Jakkamsetti A."/>
            <person name="Javaid M."/>
            <person name="Jiang H."/>
            <person name="Korchina V."/>
            <person name="Kovar C."/>
            <person name="Lara F."/>
            <person name="Lee S."/>
            <person name="Mata R."/>
            <person name="Mathew T."/>
            <person name="Moen C."/>
            <person name="Morales K."/>
            <person name="Munidasa M."/>
            <person name="Nazareth L."/>
            <person name="Ngo R."/>
            <person name="Nguyen L."/>
            <person name="Okwuonu G."/>
            <person name="Ongeri F."/>
            <person name="Patil S."/>
            <person name="Petrosino J."/>
            <person name="Pham C."/>
            <person name="Pham P."/>
            <person name="Pu L.-L."/>
            <person name="Puazo M."/>
            <person name="Raj R."/>
            <person name="Reid J."/>
            <person name="Rouhana J."/>
            <person name="Saada N."/>
            <person name="Shang Y."/>
            <person name="Simmons D."/>
            <person name="Thornton R."/>
            <person name="Warren J."/>
            <person name="Weissenberger G."/>
            <person name="Zhang J."/>
            <person name="Zhang L."/>
            <person name="Zhou C."/>
            <person name="Zhu D."/>
            <person name="Muzny D."/>
            <person name="Worley K."/>
            <person name="Gibbs R."/>
        </authorList>
    </citation>
    <scope>NUCLEOTIDE SEQUENCE [LARGE SCALE GENOMIC DNA]</scope>
    <source>
        <strain evidence="2 3">F0268</strain>
    </source>
</reference>